<dbReference type="Gene3D" id="2.60.40.1120">
    <property type="entry name" value="Carboxypeptidase-like, regulatory domain"/>
    <property type="match status" value="1"/>
</dbReference>
<evidence type="ECO:0000256" key="2">
    <source>
        <dbReference type="ARBA" id="ARBA00023136"/>
    </source>
</evidence>
<dbReference type="Pfam" id="PF07715">
    <property type="entry name" value="Plug"/>
    <property type="match status" value="1"/>
</dbReference>
<reference evidence="7 8" key="1">
    <citation type="submission" date="2018-06" db="EMBL/GenBank/DDBJ databases">
        <title>Genomic Encyclopedia of Archaeal and Bacterial Type Strains, Phase II (KMG-II): from individual species to whole genera.</title>
        <authorList>
            <person name="Goeker M."/>
        </authorList>
    </citation>
    <scope>NUCLEOTIDE SEQUENCE [LARGE SCALE GENOMIC DNA]</scope>
    <source>
        <strain evidence="7 8">DSM 24464</strain>
    </source>
</reference>
<keyword evidence="7" id="KW-0675">Receptor</keyword>
<dbReference type="InterPro" id="IPR008969">
    <property type="entry name" value="CarboxyPept-like_regulatory"/>
</dbReference>
<dbReference type="InterPro" id="IPR012910">
    <property type="entry name" value="Plug_dom"/>
</dbReference>
<dbReference type="SUPFAM" id="SSF56935">
    <property type="entry name" value="Porins"/>
    <property type="match status" value="1"/>
</dbReference>
<evidence type="ECO:0000313" key="7">
    <source>
        <dbReference type="EMBL" id="RAJ13020.1"/>
    </source>
</evidence>
<evidence type="ECO:0000259" key="6">
    <source>
        <dbReference type="Pfam" id="PF14905"/>
    </source>
</evidence>
<evidence type="ECO:0000256" key="4">
    <source>
        <dbReference type="SAM" id="SignalP"/>
    </source>
</evidence>
<dbReference type="RefSeq" id="WP_111660597.1">
    <property type="nucleotide sequence ID" value="NZ_QLLO01000008.1"/>
</dbReference>
<dbReference type="PANTHER" id="PTHR40980">
    <property type="entry name" value="PLUG DOMAIN-CONTAINING PROTEIN"/>
    <property type="match status" value="1"/>
</dbReference>
<dbReference type="Pfam" id="PF14905">
    <property type="entry name" value="OMP_b-brl_3"/>
    <property type="match status" value="1"/>
</dbReference>
<evidence type="ECO:0000259" key="5">
    <source>
        <dbReference type="Pfam" id="PF07715"/>
    </source>
</evidence>
<dbReference type="PANTHER" id="PTHR40980:SF4">
    <property type="entry name" value="TONB-DEPENDENT RECEPTOR-LIKE BETA-BARREL DOMAIN-CONTAINING PROTEIN"/>
    <property type="match status" value="1"/>
</dbReference>
<dbReference type="SUPFAM" id="SSF49464">
    <property type="entry name" value="Carboxypeptidase regulatory domain-like"/>
    <property type="match status" value="1"/>
</dbReference>
<evidence type="ECO:0000313" key="8">
    <source>
        <dbReference type="Proteomes" id="UP000248703"/>
    </source>
</evidence>
<feature type="signal peptide" evidence="4">
    <location>
        <begin position="1"/>
        <end position="18"/>
    </location>
</feature>
<dbReference type="Gene3D" id="2.170.130.10">
    <property type="entry name" value="TonB-dependent receptor, plug domain"/>
    <property type="match status" value="1"/>
</dbReference>
<dbReference type="Pfam" id="PF13715">
    <property type="entry name" value="CarbopepD_reg_2"/>
    <property type="match status" value="1"/>
</dbReference>
<feature type="domain" description="Outer membrane protein beta-barrel" evidence="6">
    <location>
        <begin position="371"/>
        <end position="798"/>
    </location>
</feature>
<dbReference type="AlphaFoldDB" id="A0A327R7Z5"/>
<dbReference type="InterPro" id="IPR037066">
    <property type="entry name" value="Plug_dom_sf"/>
</dbReference>
<keyword evidence="3" id="KW-0998">Cell outer membrane</keyword>
<evidence type="ECO:0000256" key="1">
    <source>
        <dbReference type="ARBA" id="ARBA00004442"/>
    </source>
</evidence>
<name>A0A327R7Z5_9FLAO</name>
<keyword evidence="8" id="KW-1185">Reference proteome</keyword>
<comment type="subcellular location">
    <subcellularLocation>
        <location evidence="1">Cell outer membrane</location>
    </subcellularLocation>
</comment>
<gene>
    <name evidence="7" type="ORF">LY08_02302</name>
</gene>
<dbReference type="Gene3D" id="2.40.170.20">
    <property type="entry name" value="TonB-dependent receptor, beta-barrel domain"/>
    <property type="match status" value="1"/>
</dbReference>
<protein>
    <submittedName>
        <fullName evidence="7">Outer membrane receptor protein involved in Fe transport</fullName>
    </submittedName>
</protein>
<accession>A0A327R7Z5</accession>
<dbReference type="InterPro" id="IPR036942">
    <property type="entry name" value="Beta-barrel_TonB_sf"/>
</dbReference>
<keyword evidence="4" id="KW-0732">Signal</keyword>
<dbReference type="EMBL" id="QLLO01000008">
    <property type="protein sequence ID" value="RAJ13020.1"/>
    <property type="molecule type" value="Genomic_DNA"/>
</dbReference>
<feature type="domain" description="TonB-dependent receptor plug" evidence="5">
    <location>
        <begin position="140"/>
        <end position="225"/>
    </location>
</feature>
<dbReference type="InterPro" id="IPR041700">
    <property type="entry name" value="OMP_b-brl_3"/>
</dbReference>
<dbReference type="Proteomes" id="UP000248703">
    <property type="component" value="Unassembled WGS sequence"/>
</dbReference>
<evidence type="ECO:0000256" key="3">
    <source>
        <dbReference type="ARBA" id="ARBA00023237"/>
    </source>
</evidence>
<sequence length="825" mass="93453">MKKLLTIVLLLVAFSIQAQDSTEALPKIGTITGNVLDATLNQPLPYVNIIVKDTNNKLITGGITNDNGQFEVNQIPAGSSIVSIEYLGFLPQTKTIVISKSNRTIDLGTINLEEASTSLDEVTIVAETSTIQQKVDRKVITVGKDLQTAGPTASDIMNNIPSVNVDQQTGNISLRGNENVRVMVDGKLSNVPIAQLLKQIPSTSIKSIELITNPSAKYNPEGMSGIINIKLHKNTQLGFNGNLNLGLTKEVYAKFNSSIDLNYRNGKFNFYGNYGNNIGKYDNFGFINQFNDNSSQDFQFFNNNKSHLYKIGVDYYLDEKNTLSFFTNQNIYDGKGQGKTFLFYPNQNVQSQIFDNISDNTSGQYNLVYKHEFDNEDETLDIEFDYNDFSQNEIANFNYINFTFPEDYQDNVDTKREQTTINIDYVKPINEKTKLEFGAEARLFNTDLGYNSTGQTFSSNGNIIPTPSTAFDYKRDIYSAYITFGKTINDKWSYQVGARAEQVDVEATAFNSFADGTSEVIPFTNNYFQVYPSAFITYTASEKNSYQVSLSRRVDRPGLQQVNPIREWSTPRVSSFGNTQLQPQFTNSAEANYTRQLNKGSITAGVFYRVIEDNISRFVYIDRTDISAGNSILSYDNFDNTSAFGLELSSNYRPTKWWNFNTSFDLYSQSQTGITEFIDNPDLNSATVNDIKTQTTEVENLVWNFRMFNNFKATKQLSFSVFAMYRGEEQGVQFLRKPMYFVNTGIRYSFLEENKATISFNYNDIFNTMRFEFESDTPYPSVGQFNWESNTWNIALSYRFGGGKYRALQRKQRDDNESSGSGGFI</sequence>
<dbReference type="OrthoDB" id="8764943at2"/>
<organism evidence="7 8">
    <name type="scientific">Olleya aquimaris</name>
    <dbReference type="NCBI Taxonomy" id="639310"/>
    <lineage>
        <taxon>Bacteria</taxon>
        <taxon>Pseudomonadati</taxon>
        <taxon>Bacteroidota</taxon>
        <taxon>Flavobacteriia</taxon>
        <taxon>Flavobacteriales</taxon>
        <taxon>Flavobacteriaceae</taxon>
    </lineage>
</organism>
<comment type="caution">
    <text evidence="7">The sequence shown here is derived from an EMBL/GenBank/DDBJ whole genome shotgun (WGS) entry which is preliminary data.</text>
</comment>
<dbReference type="GO" id="GO:0009279">
    <property type="term" value="C:cell outer membrane"/>
    <property type="evidence" value="ECO:0007669"/>
    <property type="project" value="UniProtKB-SubCell"/>
</dbReference>
<proteinExistence type="predicted"/>
<keyword evidence="2" id="KW-0472">Membrane</keyword>
<feature type="chain" id="PRO_5016386906" evidence="4">
    <location>
        <begin position="19"/>
        <end position="825"/>
    </location>
</feature>